<dbReference type="Proteomes" id="UP001321473">
    <property type="component" value="Unassembled WGS sequence"/>
</dbReference>
<evidence type="ECO:0000313" key="1">
    <source>
        <dbReference type="EMBL" id="KAK8781429.1"/>
    </source>
</evidence>
<keyword evidence="2" id="KW-1185">Reference proteome</keyword>
<name>A0AAQ4F309_AMBAM</name>
<proteinExistence type="predicted"/>
<gene>
    <name evidence="1" type="ORF">V5799_017230</name>
</gene>
<organism evidence="1 2">
    <name type="scientific">Amblyomma americanum</name>
    <name type="common">Lone star tick</name>
    <dbReference type="NCBI Taxonomy" id="6943"/>
    <lineage>
        <taxon>Eukaryota</taxon>
        <taxon>Metazoa</taxon>
        <taxon>Ecdysozoa</taxon>
        <taxon>Arthropoda</taxon>
        <taxon>Chelicerata</taxon>
        <taxon>Arachnida</taxon>
        <taxon>Acari</taxon>
        <taxon>Parasitiformes</taxon>
        <taxon>Ixodida</taxon>
        <taxon>Ixodoidea</taxon>
        <taxon>Ixodidae</taxon>
        <taxon>Amblyomminae</taxon>
        <taxon>Amblyomma</taxon>
    </lineage>
</organism>
<reference evidence="1 2" key="1">
    <citation type="journal article" date="2023" name="Arcadia Sci">
        <title>De novo assembly of a long-read Amblyomma americanum tick genome.</title>
        <authorList>
            <person name="Chou S."/>
            <person name="Poskanzer K.E."/>
            <person name="Rollins M."/>
            <person name="Thuy-Boun P.S."/>
        </authorList>
    </citation>
    <scope>NUCLEOTIDE SEQUENCE [LARGE SCALE GENOMIC DNA]</scope>
    <source>
        <strain evidence="1">F_SG_1</strain>
        <tissue evidence="1">Salivary glands</tissue>
    </source>
</reference>
<protein>
    <recommendedName>
        <fullName evidence="3">8.9 kDa family member</fullName>
    </recommendedName>
</protein>
<evidence type="ECO:0000313" key="2">
    <source>
        <dbReference type="Proteomes" id="UP001321473"/>
    </source>
</evidence>
<comment type="caution">
    <text evidence="1">The sequence shown here is derived from an EMBL/GenBank/DDBJ whole genome shotgun (WGS) entry which is preliminary data.</text>
</comment>
<dbReference type="EMBL" id="JARKHS020007714">
    <property type="protein sequence ID" value="KAK8781429.1"/>
    <property type="molecule type" value="Genomic_DNA"/>
</dbReference>
<sequence>MLWFYTVPTEPVCDPRRMAAILQTVLFFVTLEFAHVTTGLELVSFLGQTCQYDRYAFNTRYNMPENCTWLSCDAKNQRVTINQCAVRARVGSGHSSRDFPKCCWPGSDRDGQYFEHKSRTHYAGDLKVITETFKRVYHGNLSGTELCTRSHKHFCPEKHVAPSCCGVTYNEKENTTEVQWCPFLDNSNGPEGALVSSGKPHAQYPNCCPEYLHGPAKYNCYLDSNK</sequence>
<dbReference type="AlphaFoldDB" id="A0AAQ4F309"/>
<evidence type="ECO:0008006" key="3">
    <source>
        <dbReference type="Google" id="ProtNLM"/>
    </source>
</evidence>
<accession>A0AAQ4F309</accession>